<dbReference type="PROSITE" id="PS51384">
    <property type="entry name" value="FAD_FR"/>
    <property type="match status" value="1"/>
</dbReference>
<dbReference type="Pfam" id="PF00175">
    <property type="entry name" value="NAD_binding_1"/>
    <property type="match status" value="1"/>
</dbReference>
<dbReference type="Gene3D" id="3.40.50.80">
    <property type="entry name" value="Nucleotide-binding domain of ferredoxin-NADP reductase (FNR) module"/>
    <property type="match status" value="1"/>
</dbReference>
<keyword evidence="6" id="KW-1185">Reference proteome</keyword>
<feature type="domain" description="FAD-binding FR-type" evidence="4">
    <location>
        <begin position="435"/>
        <end position="555"/>
    </location>
</feature>
<dbReference type="PANTHER" id="PTHR42815">
    <property type="entry name" value="FAD-BINDING, PUTATIVE (AFU_ORTHOLOGUE AFUA_6G07600)-RELATED"/>
    <property type="match status" value="1"/>
</dbReference>
<dbReference type="SUPFAM" id="SSF52343">
    <property type="entry name" value="Ferredoxin reductase-like, C-terminal NADP-linked domain"/>
    <property type="match status" value="1"/>
</dbReference>
<evidence type="ECO:0000313" key="5">
    <source>
        <dbReference type="EMBL" id="EFC39638.1"/>
    </source>
</evidence>
<dbReference type="SUPFAM" id="SSF63380">
    <property type="entry name" value="Riboflavin synthase domain-like"/>
    <property type="match status" value="1"/>
</dbReference>
<dbReference type="InterPro" id="IPR012349">
    <property type="entry name" value="Split_barrel_FMN-bd"/>
</dbReference>
<comment type="cofactor">
    <cofactor evidence="1">
        <name>FAD</name>
        <dbReference type="ChEBI" id="CHEBI:57692"/>
    </cofactor>
</comment>
<dbReference type="PRINTS" id="PR00406">
    <property type="entry name" value="CYTB5RDTASE"/>
</dbReference>
<dbReference type="STRING" id="5762.D2VU76"/>
<dbReference type="Gene3D" id="2.40.30.10">
    <property type="entry name" value="Translation factors"/>
    <property type="match status" value="1"/>
</dbReference>
<gene>
    <name evidence="5" type="ORF">NAEGRDRAFT_72563</name>
</gene>
<dbReference type="RefSeq" id="XP_002672382.1">
    <property type="nucleotide sequence ID" value="XM_002672336.1"/>
</dbReference>
<dbReference type="PRINTS" id="PR00371">
    <property type="entry name" value="FPNCR"/>
</dbReference>
<accession>D2VU76</accession>
<sequence length="712" mass="80959">MSTQPTSNQPTSQPKPLEKSVFHEGELDFQRKAHTLEFANHLGSRKITNHVPEEFHSFLMERFVVFVASFDKETNECWCSSIWATPKQHEMYSKQSTLESDELTSYEQEKDSPWIPLNAQVSTSVEELQTSRLICSLYDPCNVSSAQDLNSKHHERVDLSHFNQLIKISKDGTIIKILKSPNENDPMWKTCSQLGSLVSINFLDLCSRKRYRTNGEIIEPLSGDGFSIRVREAFSTCPKYIQQRAVQSIIGFEEWSKSTRDYNNFSTGGMPENVIKFILGADTMMISTVHPEKGADCSHRGGRPGFIRIIDRDTLVWGDYVGKGMFQTLGNTENCSSAGLLFIDFDHGHILQLTGNIQVTWREEPGSGFDGSDRTVVFKVEKWKVSNHQCPFKWDFISMSSHNPLLNDSNDLESLNPSRKEVFNVAPLMKEKHLGEIVHAKLVSVKKITDEISSFGFEILEGHRNITYLPGQYATFTLSLDHPYMRSWTVSSAMYLIPPSKDGNIESGPSNETNNFEISVKKISLGKTSSWLHQDAKIGETKLFLMGIEGNFTLQTSYHVALKKSQETSSNLQWKVLFLSGGIGITPFMSMIRGTFHSIQDSILDIKDAPHIQWIHSEKFVNDIPFKSELDQYKEKGIINQLNYCVTRMQDVSMEDVKCQRLDMKLLSELVKDVEERVVYVCGPTPFNESLIEILKELKVPAMNILIESFDY</sequence>
<dbReference type="InParanoid" id="D2VU76"/>
<protein>
    <submittedName>
        <fullName evidence="5">Predicted protein</fullName>
    </submittedName>
</protein>
<dbReference type="Gene3D" id="2.30.110.10">
    <property type="entry name" value="Electron Transport, Fmn-binding Protein, Chain A"/>
    <property type="match status" value="1"/>
</dbReference>
<dbReference type="InterPro" id="IPR017938">
    <property type="entry name" value="Riboflavin_synthase-like_b-brl"/>
</dbReference>
<proteinExistence type="predicted"/>
<organism evidence="6">
    <name type="scientific">Naegleria gruberi</name>
    <name type="common">Amoeba</name>
    <dbReference type="NCBI Taxonomy" id="5762"/>
    <lineage>
        <taxon>Eukaryota</taxon>
        <taxon>Discoba</taxon>
        <taxon>Heterolobosea</taxon>
        <taxon>Tetramitia</taxon>
        <taxon>Eutetramitia</taxon>
        <taxon>Vahlkampfiidae</taxon>
        <taxon>Naegleria</taxon>
    </lineage>
</organism>
<dbReference type="KEGG" id="ngr:NAEGRDRAFT_72563"/>
<dbReference type="InterPro" id="IPR039261">
    <property type="entry name" value="FNR_nucleotide-bd"/>
</dbReference>
<dbReference type="EMBL" id="GG738898">
    <property type="protein sequence ID" value="EFC39638.1"/>
    <property type="molecule type" value="Genomic_DNA"/>
</dbReference>
<dbReference type="Proteomes" id="UP000006671">
    <property type="component" value="Unassembled WGS sequence"/>
</dbReference>
<evidence type="ECO:0000256" key="3">
    <source>
        <dbReference type="ARBA" id="ARBA00022827"/>
    </source>
</evidence>
<evidence type="ECO:0000259" key="4">
    <source>
        <dbReference type="PROSITE" id="PS51384"/>
    </source>
</evidence>
<dbReference type="GeneID" id="8858514"/>
<dbReference type="InterPro" id="IPR001709">
    <property type="entry name" value="Flavoprot_Pyr_Nucl_cyt_Rdtase"/>
</dbReference>
<dbReference type="InterPro" id="IPR001433">
    <property type="entry name" value="OxRdtase_FAD/NAD-bd"/>
</dbReference>
<keyword evidence="3" id="KW-0274">FAD</keyword>
<evidence type="ECO:0000256" key="2">
    <source>
        <dbReference type="ARBA" id="ARBA00022630"/>
    </source>
</evidence>
<dbReference type="OMA" id="MDWIGPP"/>
<dbReference type="AlphaFoldDB" id="D2VU76"/>
<name>D2VU76_NAEGR</name>
<dbReference type="PANTHER" id="PTHR42815:SF2">
    <property type="entry name" value="FAD-BINDING, PUTATIVE (AFU_ORTHOLOGUE AFUA_6G07600)-RELATED"/>
    <property type="match status" value="1"/>
</dbReference>
<dbReference type="eggNOG" id="ENOG502S4EX">
    <property type="taxonomic scope" value="Eukaryota"/>
</dbReference>
<dbReference type="OrthoDB" id="436496at2759"/>
<evidence type="ECO:0000313" key="6">
    <source>
        <dbReference type="Proteomes" id="UP000006671"/>
    </source>
</evidence>
<evidence type="ECO:0000256" key="1">
    <source>
        <dbReference type="ARBA" id="ARBA00001974"/>
    </source>
</evidence>
<dbReference type="InterPro" id="IPR017927">
    <property type="entry name" value="FAD-bd_FR_type"/>
</dbReference>
<reference evidence="5 6" key="1">
    <citation type="journal article" date="2010" name="Cell">
        <title>The genome of Naegleria gruberi illuminates early eukaryotic versatility.</title>
        <authorList>
            <person name="Fritz-Laylin L.K."/>
            <person name="Prochnik S.E."/>
            <person name="Ginger M.L."/>
            <person name="Dacks J.B."/>
            <person name="Carpenter M.L."/>
            <person name="Field M.C."/>
            <person name="Kuo A."/>
            <person name="Paredez A."/>
            <person name="Chapman J."/>
            <person name="Pham J."/>
            <person name="Shu S."/>
            <person name="Neupane R."/>
            <person name="Cipriano M."/>
            <person name="Mancuso J."/>
            <person name="Tu H."/>
            <person name="Salamov A."/>
            <person name="Lindquist E."/>
            <person name="Shapiro H."/>
            <person name="Lucas S."/>
            <person name="Grigoriev I.V."/>
            <person name="Cande W.Z."/>
            <person name="Fulton C."/>
            <person name="Rokhsar D.S."/>
            <person name="Dawson S.C."/>
        </authorList>
    </citation>
    <scope>NUCLEOTIDE SEQUENCE [LARGE SCALE GENOMIC DNA]</scope>
    <source>
        <strain evidence="5 6">NEG-M</strain>
    </source>
</reference>
<keyword evidence="2" id="KW-0285">Flavoprotein</keyword>
<dbReference type="GO" id="GO:0016491">
    <property type="term" value="F:oxidoreductase activity"/>
    <property type="evidence" value="ECO:0007669"/>
    <property type="project" value="InterPro"/>
</dbReference>
<dbReference type="VEuPathDB" id="AmoebaDB:NAEGRDRAFT_72563"/>